<dbReference type="Proteomes" id="UP001249851">
    <property type="component" value="Unassembled WGS sequence"/>
</dbReference>
<dbReference type="EMBL" id="JARQWQ010000001">
    <property type="protein sequence ID" value="KAK2574182.1"/>
    <property type="molecule type" value="Genomic_DNA"/>
</dbReference>
<evidence type="ECO:0000313" key="2">
    <source>
        <dbReference type="EMBL" id="KAK2574182.1"/>
    </source>
</evidence>
<gene>
    <name evidence="2" type="ORF">P5673_000317</name>
</gene>
<comment type="caution">
    <text evidence="2">The sequence shown here is derived from an EMBL/GenBank/DDBJ whole genome shotgun (WGS) entry which is preliminary data.</text>
</comment>
<organism evidence="2 3">
    <name type="scientific">Acropora cervicornis</name>
    <name type="common">Staghorn coral</name>
    <dbReference type="NCBI Taxonomy" id="6130"/>
    <lineage>
        <taxon>Eukaryota</taxon>
        <taxon>Metazoa</taxon>
        <taxon>Cnidaria</taxon>
        <taxon>Anthozoa</taxon>
        <taxon>Hexacorallia</taxon>
        <taxon>Scleractinia</taxon>
        <taxon>Astrocoeniina</taxon>
        <taxon>Acroporidae</taxon>
        <taxon>Acropora</taxon>
    </lineage>
</organism>
<evidence type="ECO:0000313" key="3">
    <source>
        <dbReference type="Proteomes" id="UP001249851"/>
    </source>
</evidence>
<reference evidence="2" key="2">
    <citation type="journal article" date="2023" name="Science">
        <title>Genomic signatures of disease resistance in endangered staghorn corals.</title>
        <authorList>
            <person name="Vollmer S.V."/>
            <person name="Selwyn J.D."/>
            <person name="Despard B.A."/>
            <person name="Roesel C.L."/>
        </authorList>
    </citation>
    <scope>NUCLEOTIDE SEQUENCE</scope>
    <source>
        <strain evidence="2">K2</strain>
    </source>
</reference>
<reference evidence="2" key="1">
    <citation type="journal article" date="2023" name="G3 (Bethesda)">
        <title>Whole genome assembly and annotation of the endangered Caribbean coral Acropora cervicornis.</title>
        <authorList>
            <person name="Selwyn J.D."/>
            <person name="Vollmer S.V."/>
        </authorList>
    </citation>
    <scope>NUCLEOTIDE SEQUENCE</scope>
    <source>
        <strain evidence="2">K2</strain>
    </source>
</reference>
<feature type="compositionally biased region" description="Basic and acidic residues" evidence="1">
    <location>
        <begin position="36"/>
        <end position="53"/>
    </location>
</feature>
<protein>
    <submittedName>
        <fullName evidence="2">RING-type E3 ubiquitin-protein ligase PPIL2</fullName>
    </submittedName>
</protein>
<evidence type="ECO:0000256" key="1">
    <source>
        <dbReference type="SAM" id="MobiDB-lite"/>
    </source>
</evidence>
<sequence length="112" mass="12769">MERVEADEKDRPKELIKLIKAIVFLNPFEEVDASLKEEREKKEEEQRLQEEAARKKKAAATPVEAPKVYRSGVGKYIPQKTASRDADTAELEPLATKKKMKTSGGFKDFSSW</sequence>
<feature type="region of interest" description="Disordered" evidence="1">
    <location>
        <begin position="36"/>
        <end position="63"/>
    </location>
</feature>
<accession>A0AAD9R6W9</accession>
<dbReference type="AlphaFoldDB" id="A0AAD9R6W9"/>
<keyword evidence="3" id="KW-1185">Reference proteome</keyword>
<proteinExistence type="predicted"/>
<name>A0AAD9R6W9_ACRCE</name>